<dbReference type="InterPro" id="IPR040161">
    <property type="entry name" value="FB224"/>
</dbReference>
<dbReference type="PANTHER" id="PTHR23015">
    <property type="entry name" value="UNCHARACTERIZED C.ELEGANS PROTEIN"/>
    <property type="match status" value="1"/>
</dbReference>
<dbReference type="InParanoid" id="E3MPU1"/>
<protein>
    <recommendedName>
        <fullName evidence="1">F-box domain-containing protein</fullName>
    </recommendedName>
</protein>
<dbReference type="Pfam" id="PF00646">
    <property type="entry name" value="F-box"/>
    <property type="match status" value="1"/>
</dbReference>
<dbReference type="STRING" id="31234.E3MPU1"/>
<dbReference type="SUPFAM" id="SSF81383">
    <property type="entry name" value="F-box domain"/>
    <property type="match status" value="1"/>
</dbReference>
<dbReference type="CDD" id="cd22150">
    <property type="entry name" value="F-box_CeFBXA-like"/>
    <property type="match status" value="1"/>
</dbReference>
<dbReference type="InterPro" id="IPR001810">
    <property type="entry name" value="F-box_dom"/>
</dbReference>
<evidence type="ECO:0000313" key="3">
    <source>
        <dbReference type="Proteomes" id="UP000008281"/>
    </source>
</evidence>
<name>E3MPU1_CAERE</name>
<organism evidence="3">
    <name type="scientific">Caenorhabditis remanei</name>
    <name type="common">Caenorhabditis vulgaris</name>
    <dbReference type="NCBI Taxonomy" id="31234"/>
    <lineage>
        <taxon>Eukaryota</taxon>
        <taxon>Metazoa</taxon>
        <taxon>Ecdysozoa</taxon>
        <taxon>Nematoda</taxon>
        <taxon>Chromadorea</taxon>
        <taxon>Rhabditida</taxon>
        <taxon>Rhabditina</taxon>
        <taxon>Rhabditomorpha</taxon>
        <taxon>Rhabditoidea</taxon>
        <taxon>Rhabditidae</taxon>
        <taxon>Peloderinae</taxon>
        <taxon>Caenorhabditis</taxon>
    </lineage>
</organism>
<evidence type="ECO:0000259" key="1">
    <source>
        <dbReference type="PROSITE" id="PS50181"/>
    </source>
</evidence>
<keyword evidence="3" id="KW-1185">Reference proteome</keyword>
<gene>
    <name evidence="2" type="ORF">CRE_12087</name>
</gene>
<dbReference type="HOGENOM" id="CLU_030831_0_1_1"/>
<dbReference type="OrthoDB" id="4878259at2759"/>
<dbReference type="SMART" id="SM00256">
    <property type="entry name" value="FBOX"/>
    <property type="match status" value="1"/>
</dbReference>
<sequence length="411" mass="49003">MYRSICSQILCLKWFKSPPPEEVFTSDNKVSIMDMPDFVMRKILGNVGFTTIMKLRKVCHAFRNFIDDSKLNYGLTQVNVWVQPSLIRVVMFRSSASTIILNYAKYATSTLVNITGSDRVTFLKNEDLLDVFSRDLRAILRNQRLISMRVELERVNWKVLSSLLYTEFLNRNFTSISNKIYGWWRCRRNRFKSVSEFVDHLRDVNRIPFMKPFVDQFYDCFKNVLKSRGSPIQIEELYIEVMESYHFMNIACFIDIKHMKRLDIYPGYYYEGEDQFLNEIVELDGWECIQELSIRHFNISIPLERFLHKSKLNIQIPTISMENVLFLKMRLLTSPVFEDYTIYYDNLKDMDRLCSVLGRFEIDDDQEKHWYYRIPDTNQVLDIGHGHFYGHLRFSFLRTEISDVPKNAIIY</sequence>
<evidence type="ECO:0000313" key="2">
    <source>
        <dbReference type="EMBL" id="EFP06640.1"/>
    </source>
</evidence>
<dbReference type="AlphaFoldDB" id="E3MPU1"/>
<proteinExistence type="predicted"/>
<dbReference type="EMBL" id="DS268464">
    <property type="protein sequence ID" value="EFP06640.1"/>
    <property type="molecule type" value="Genomic_DNA"/>
</dbReference>
<dbReference type="InterPro" id="IPR002900">
    <property type="entry name" value="DUF38/FTH_CAE_spp"/>
</dbReference>
<accession>E3MPU1</accession>
<dbReference type="PANTHER" id="PTHR23015:SF4">
    <property type="entry name" value="DUF38 DOMAIN-CONTAINING PROTEIN-RELATED"/>
    <property type="match status" value="1"/>
</dbReference>
<dbReference type="PROSITE" id="PS50181">
    <property type="entry name" value="FBOX"/>
    <property type="match status" value="1"/>
</dbReference>
<dbReference type="InterPro" id="IPR036047">
    <property type="entry name" value="F-box-like_dom_sf"/>
</dbReference>
<reference evidence="2" key="1">
    <citation type="submission" date="2007-07" db="EMBL/GenBank/DDBJ databases">
        <title>PCAP assembly of the Caenorhabditis remanei genome.</title>
        <authorList>
            <consortium name="The Caenorhabditis remanei Sequencing Consortium"/>
            <person name="Wilson R.K."/>
        </authorList>
    </citation>
    <scope>NUCLEOTIDE SEQUENCE [LARGE SCALE GENOMIC DNA]</scope>
    <source>
        <strain evidence="2">PB4641</strain>
    </source>
</reference>
<dbReference type="Proteomes" id="UP000008281">
    <property type="component" value="Unassembled WGS sequence"/>
</dbReference>
<feature type="domain" description="F-box" evidence="1">
    <location>
        <begin position="29"/>
        <end position="75"/>
    </location>
</feature>
<dbReference type="Pfam" id="PF01827">
    <property type="entry name" value="FTH"/>
    <property type="match status" value="1"/>
</dbReference>
<dbReference type="GO" id="GO:0045087">
    <property type="term" value="P:innate immune response"/>
    <property type="evidence" value="ECO:0007669"/>
    <property type="project" value="TreeGrafter"/>
</dbReference>